<evidence type="ECO:0000313" key="1">
    <source>
        <dbReference type="EMBL" id="SBO46269.1"/>
    </source>
</evidence>
<accession>A0A2N8U2P4</accession>
<gene>
    <name evidence="1" type="ORF">MBOVJF4278_00497</name>
</gene>
<protein>
    <submittedName>
        <fullName evidence="1">Uncharacterized protein</fullName>
    </submittedName>
</protein>
<dbReference type="STRING" id="28903.B0W43_02570"/>
<dbReference type="RefSeq" id="WP_075271106.1">
    <property type="nucleotide sequence ID" value="NZ_CP022586.1"/>
</dbReference>
<dbReference type="EMBL" id="LT578453">
    <property type="protein sequence ID" value="SBO46269.1"/>
    <property type="molecule type" value="Genomic_DNA"/>
</dbReference>
<sequence length="154" mass="17939">MSQNGFNVVINFIGNKEATFNNALVYFNADEEGDWVQLVDNSILGYEIILLKIVDLNTNKNKYIFAKNTNITVSNNTINIYTFSELTFFIETKVKKQYSEQYKEINKKVVALEAMQQLGISIDQLLEFNKLKDEKYILKMKNIHKLKEEGQHED</sequence>
<name>A0A2N8U2P4_MYCBV</name>
<evidence type="ECO:0000313" key="2">
    <source>
        <dbReference type="Proteomes" id="UP000233776"/>
    </source>
</evidence>
<reference evidence="1 2" key="1">
    <citation type="submission" date="2016-06" db="EMBL/GenBank/DDBJ databases">
        <authorList>
            <person name="Kjaerup R.B."/>
            <person name="Dalgaard T.S."/>
            <person name="Juul-Madsen H.R."/>
        </authorList>
    </citation>
    <scope>NUCLEOTIDE SEQUENCE [LARGE SCALE GENOMIC DNA]</scope>
    <source>
        <strain evidence="1">JF4278</strain>
    </source>
</reference>
<dbReference type="AlphaFoldDB" id="A0A2N8U2P4"/>
<organism evidence="1 2">
    <name type="scientific">Mycoplasmopsis bovis</name>
    <name type="common">Mycoplasma bovis</name>
    <dbReference type="NCBI Taxonomy" id="28903"/>
    <lineage>
        <taxon>Bacteria</taxon>
        <taxon>Bacillati</taxon>
        <taxon>Mycoplasmatota</taxon>
        <taxon>Mycoplasmoidales</taxon>
        <taxon>Metamycoplasmataceae</taxon>
        <taxon>Mycoplasmopsis</taxon>
    </lineage>
</organism>
<dbReference type="Proteomes" id="UP000233776">
    <property type="component" value="Chromosome I"/>
</dbReference>
<dbReference type="NCBIfam" id="NF045935">
    <property type="entry name" value="MSC_0621_epsi"/>
    <property type="match status" value="1"/>
</dbReference>
<proteinExistence type="predicted"/>